<proteinExistence type="predicted"/>
<organism evidence="1 2">
    <name type="scientific">Cirrhinus molitorella</name>
    <name type="common">mud carp</name>
    <dbReference type="NCBI Taxonomy" id="172907"/>
    <lineage>
        <taxon>Eukaryota</taxon>
        <taxon>Metazoa</taxon>
        <taxon>Chordata</taxon>
        <taxon>Craniata</taxon>
        <taxon>Vertebrata</taxon>
        <taxon>Euteleostomi</taxon>
        <taxon>Actinopterygii</taxon>
        <taxon>Neopterygii</taxon>
        <taxon>Teleostei</taxon>
        <taxon>Ostariophysi</taxon>
        <taxon>Cypriniformes</taxon>
        <taxon>Cyprinidae</taxon>
        <taxon>Labeoninae</taxon>
        <taxon>Labeonini</taxon>
        <taxon>Cirrhinus</taxon>
    </lineage>
</organism>
<dbReference type="InterPro" id="IPR012337">
    <property type="entry name" value="RNaseH-like_sf"/>
</dbReference>
<evidence type="ECO:0000313" key="1">
    <source>
        <dbReference type="EMBL" id="KAL1279175.1"/>
    </source>
</evidence>
<evidence type="ECO:0000313" key="2">
    <source>
        <dbReference type="Proteomes" id="UP001558613"/>
    </source>
</evidence>
<protein>
    <recommendedName>
        <fullName evidence="3">Integrase catalytic domain-containing protein</fullName>
    </recommendedName>
</protein>
<dbReference type="InterPro" id="IPR036397">
    <property type="entry name" value="RNaseH_sf"/>
</dbReference>
<accession>A0ABR3NRN2</accession>
<keyword evidence="2" id="KW-1185">Reference proteome</keyword>
<name>A0ABR3NRN2_9TELE</name>
<dbReference type="Gene3D" id="3.30.420.10">
    <property type="entry name" value="Ribonuclease H-like superfamily/Ribonuclease H"/>
    <property type="match status" value="1"/>
</dbReference>
<sequence>MESEKLGIRKTRTAPLNPQSNGLVERYKWTLATQLNLCMSRDQKDWDLQLPLVLLATQSAVQEIINVFIYITCYGRRHLRGYMKGEVMCVQQRGARLSFQTGKKENRAEKAMEIEKD</sequence>
<dbReference type="EMBL" id="JAYMGO010000003">
    <property type="protein sequence ID" value="KAL1279175.1"/>
    <property type="molecule type" value="Genomic_DNA"/>
</dbReference>
<evidence type="ECO:0008006" key="3">
    <source>
        <dbReference type="Google" id="ProtNLM"/>
    </source>
</evidence>
<reference evidence="1 2" key="1">
    <citation type="submission" date="2023-09" db="EMBL/GenBank/DDBJ databases">
        <authorList>
            <person name="Wang M."/>
        </authorList>
    </citation>
    <scope>NUCLEOTIDE SEQUENCE [LARGE SCALE GENOMIC DNA]</scope>
    <source>
        <strain evidence="1">GT-2023</strain>
        <tissue evidence="1">Liver</tissue>
    </source>
</reference>
<dbReference type="Proteomes" id="UP001558613">
    <property type="component" value="Unassembled WGS sequence"/>
</dbReference>
<gene>
    <name evidence="1" type="ORF">QQF64_025848</name>
</gene>
<dbReference type="SUPFAM" id="SSF53098">
    <property type="entry name" value="Ribonuclease H-like"/>
    <property type="match status" value="1"/>
</dbReference>
<comment type="caution">
    <text evidence="1">The sequence shown here is derived from an EMBL/GenBank/DDBJ whole genome shotgun (WGS) entry which is preliminary data.</text>
</comment>